<proteinExistence type="predicted"/>
<dbReference type="NCBIfam" id="TIGR01907">
    <property type="entry name" value="casE_Cse3"/>
    <property type="match status" value="1"/>
</dbReference>
<evidence type="ECO:0000313" key="1">
    <source>
        <dbReference type="EMBL" id="BAS27313.1"/>
    </source>
</evidence>
<dbReference type="PATRIC" id="fig|1555112.3.peg.1500"/>
<gene>
    <name evidence="1" type="ORF">LIP_1464</name>
</gene>
<dbReference type="SUPFAM" id="SSF117987">
    <property type="entry name" value="CRISPR-associated protein"/>
    <property type="match status" value="2"/>
</dbReference>
<dbReference type="Gene3D" id="3.30.70.1200">
    <property type="entry name" value="Crispr-associated protein, domain 1"/>
    <property type="match status" value="1"/>
</dbReference>
<dbReference type="InterPro" id="IPR010179">
    <property type="entry name" value="CRISPR-assoc_prot_Cse3"/>
</dbReference>
<reference evidence="2" key="1">
    <citation type="submission" date="2015-07" db="EMBL/GenBank/DDBJ databases">
        <title>Complete genome sequence and phylogenetic analysis of Limnochorda pilosa.</title>
        <authorList>
            <person name="Watanabe M."/>
            <person name="Kojima H."/>
            <person name="Fukui M."/>
        </authorList>
    </citation>
    <scope>NUCLEOTIDE SEQUENCE [LARGE SCALE GENOMIC DNA]</scope>
    <source>
        <strain evidence="2">HC45</strain>
    </source>
</reference>
<organism evidence="1 2">
    <name type="scientific">Limnochorda pilosa</name>
    <dbReference type="NCBI Taxonomy" id="1555112"/>
    <lineage>
        <taxon>Bacteria</taxon>
        <taxon>Bacillati</taxon>
        <taxon>Bacillota</taxon>
        <taxon>Limnochordia</taxon>
        <taxon>Limnochordales</taxon>
        <taxon>Limnochordaceae</taxon>
        <taxon>Limnochorda</taxon>
    </lineage>
</organism>
<dbReference type="KEGG" id="lpil:LIP_1464"/>
<dbReference type="Proteomes" id="UP000065807">
    <property type="component" value="Chromosome"/>
</dbReference>
<reference evidence="2" key="2">
    <citation type="journal article" date="2016" name="Int. J. Syst. Evol. Microbiol.">
        <title>Complete genome sequence and cell structure of Limnochorda pilosa, a Gram-negative spore-former within the phylum Firmicutes.</title>
        <authorList>
            <person name="Watanabe M."/>
            <person name="Kojima H."/>
            <person name="Fukui M."/>
        </authorList>
    </citation>
    <scope>NUCLEOTIDE SEQUENCE [LARGE SCALE GENOMIC DNA]</scope>
    <source>
        <strain evidence="2">HC45</strain>
    </source>
</reference>
<dbReference type="STRING" id="1555112.LIP_1464"/>
<protein>
    <submittedName>
        <fullName evidence="1">CRISPR-associated protein Cse3</fullName>
    </submittedName>
</protein>
<dbReference type="OrthoDB" id="9795689at2"/>
<dbReference type="AlphaFoldDB" id="A0A0K2SJM3"/>
<dbReference type="Gene3D" id="3.30.70.1210">
    <property type="entry name" value="Crispr-associated protein, domain 2"/>
    <property type="match status" value="1"/>
</dbReference>
<dbReference type="SMART" id="SM01101">
    <property type="entry name" value="CRISPR_assoc"/>
    <property type="match status" value="1"/>
</dbReference>
<accession>A0A0K2SJM3</accession>
<dbReference type="RefSeq" id="WP_158509583.1">
    <property type="nucleotide sequence ID" value="NZ_AP014924.1"/>
</dbReference>
<dbReference type="CDD" id="cd09727">
    <property type="entry name" value="Cas6_I-E"/>
    <property type="match status" value="1"/>
</dbReference>
<sequence>MYLSRLILNPRNRAVRRDLADVQGLHRTLMRGFPAIEAHAEARQRFGMLYRLESPPLAPRLQLLVQSTTAPDWSGLERDYLARMGGNPSVKQVSELYASIQTGQVLRFRLRANPTKKIDTKSAADGSKRNGRRVVLRGDEALQEWLHRKADEAGFRLLTVRFDPGVADVRTLDAGRQVARITGHHGRGVLTIDAVMYEGRLQVTNRERFLEALVRGIGPAKAYGCGLLSVAPAAVHVDVDVRRTG</sequence>
<name>A0A0K2SJM3_LIMPI</name>
<dbReference type="Pfam" id="PF08798">
    <property type="entry name" value="CRISPR_assoc"/>
    <property type="match status" value="1"/>
</dbReference>
<evidence type="ECO:0000313" key="2">
    <source>
        <dbReference type="Proteomes" id="UP000065807"/>
    </source>
</evidence>
<keyword evidence="2" id="KW-1185">Reference proteome</keyword>
<dbReference type="EMBL" id="AP014924">
    <property type="protein sequence ID" value="BAS27313.1"/>
    <property type="molecule type" value="Genomic_DNA"/>
</dbReference>